<dbReference type="OrthoDB" id="3263055at2759"/>
<feature type="transmembrane region" description="Helical" evidence="2">
    <location>
        <begin position="20"/>
        <end position="42"/>
    </location>
</feature>
<evidence type="ECO:0000313" key="5">
    <source>
        <dbReference type="Proteomes" id="UP000807306"/>
    </source>
</evidence>
<dbReference type="EMBL" id="MU157902">
    <property type="protein sequence ID" value="KAF9524232.1"/>
    <property type="molecule type" value="Genomic_DNA"/>
</dbReference>
<feature type="region of interest" description="Disordered" evidence="1">
    <location>
        <begin position="303"/>
        <end position="331"/>
    </location>
</feature>
<dbReference type="InterPro" id="IPR045339">
    <property type="entry name" value="DUF6534"/>
</dbReference>
<evidence type="ECO:0000259" key="3">
    <source>
        <dbReference type="Pfam" id="PF20152"/>
    </source>
</evidence>
<proteinExistence type="predicted"/>
<protein>
    <recommendedName>
        <fullName evidence="3">DUF6534 domain-containing protein</fullName>
    </recommendedName>
</protein>
<dbReference type="PANTHER" id="PTHR40465:SF1">
    <property type="entry name" value="DUF6534 DOMAIN-CONTAINING PROTEIN"/>
    <property type="match status" value="1"/>
</dbReference>
<gene>
    <name evidence="4" type="ORF">CPB83DRAFT_861662</name>
</gene>
<name>A0A9P6E856_9AGAR</name>
<reference evidence="4" key="1">
    <citation type="submission" date="2020-11" db="EMBL/GenBank/DDBJ databases">
        <authorList>
            <consortium name="DOE Joint Genome Institute"/>
            <person name="Ahrendt S."/>
            <person name="Riley R."/>
            <person name="Andreopoulos W."/>
            <person name="Labutti K."/>
            <person name="Pangilinan J."/>
            <person name="Ruiz-Duenas F.J."/>
            <person name="Barrasa J.M."/>
            <person name="Sanchez-Garcia M."/>
            <person name="Camarero S."/>
            <person name="Miyauchi S."/>
            <person name="Serrano A."/>
            <person name="Linde D."/>
            <person name="Babiker R."/>
            <person name="Drula E."/>
            <person name="Ayuso-Fernandez I."/>
            <person name="Pacheco R."/>
            <person name="Padilla G."/>
            <person name="Ferreira P."/>
            <person name="Barriuso J."/>
            <person name="Kellner H."/>
            <person name="Castanera R."/>
            <person name="Alfaro M."/>
            <person name="Ramirez L."/>
            <person name="Pisabarro A.G."/>
            <person name="Kuo A."/>
            <person name="Tritt A."/>
            <person name="Lipzen A."/>
            <person name="He G."/>
            <person name="Yan M."/>
            <person name="Ng V."/>
            <person name="Cullen D."/>
            <person name="Martin F."/>
            <person name="Rosso M.-N."/>
            <person name="Henrissat B."/>
            <person name="Hibbett D."/>
            <person name="Martinez A.T."/>
            <person name="Grigoriev I.V."/>
        </authorList>
    </citation>
    <scope>NUCLEOTIDE SEQUENCE</scope>
    <source>
        <strain evidence="4">CBS 506.95</strain>
    </source>
</reference>
<accession>A0A9P6E856</accession>
<dbReference type="Pfam" id="PF20152">
    <property type="entry name" value="DUF6534"/>
    <property type="match status" value="1"/>
</dbReference>
<feature type="transmembrane region" description="Helical" evidence="2">
    <location>
        <begin position="160"/>
        <end position="184"/>
    </location>
</feature>
<organism evidence="4 5">
    <name type="scientific">Crepidotus variabilis</name>
    <dbReference type="NCBI Taxonomy" id="179855"/>
    <lineage>
        <taxon>Eukaryota</taxon>
        <taxon>Fungi</taxon>
        <taxon>Dikarya</taxon>
        <taxon>Basidiomycota</taxon>
        <taxon>Agaricomycotina</taxon>
        <taxon>Agaricomycetes</taxon>
        <taxon>Agaricomycetidae</taxon>
        <taxon>Agaricales</taxon>
        <taxon>Agaricineae</taxon>
        <taxon>Crepidotaceae</taxon>
        <taxon>Crepidotus</taxon>
    </lineage>
</organism>
<feature type="transmembrane region" description="Helical" evidence="2">
    <location>
        <begin position="125"/>
        <end position="148"/>
    </location>
</feature>
<dbReference type="AlphaFoldDB" id="A0A9P6E856"/>
<sequence>MPVPATQDWTQPLDSSYGLVLIGTIVSAVLHGACIIQAFSYFRQYKNDRWVIKGMVVTTVAVDGIHLILVTTGLYHYLIRSFHTPERLEYLTWTELIEALCVGINAAIVQTYYTYRIYKLSNKNYVLCGFVLLMILGEVASGLAWVIMTMRMQTWQELLGIKPITISIDALACFIDVVISTSLISILQRSKTGFKRSDTMINKLIILVINTGSLTAVVAISSLISVIIAPEKMIYAAIYFSLGRLYTNSLLTTLNSRSKITELVDATELQVSSLTFGSGNPLATGGTTKNLNILVETSHITTQEGGHDFEKQNVSLRPPSGTDDSVTEFPLAPRRKQDTNYAW</sequence>
<feature type="domain" description="DUF6534" evidence="3">
    <location>
        <begin position="173"/>
        <end position="258"/>
    </location>
</feature>
<feature type="transmembrane region" description="Helical" evidence="2">
    <location>
        <begin position="54"/>
        <end position="78"/>
    </location>
</feature>
<feature type="transmembrane region" description="Helical" evidence="2">
    <location>
        <begin position="90"/>
        <end position="113"/>
    </location>
</feature>
<keyword evidence="2" id="KW-0472">Membrane</keyword>
<evidence type="ECO:0000256" key="2">
    <source>
        <dbReference type="SAM" id="Phobius"/>
    </source>
</evidence>
<dbReference type="Proteomes" id="UP000807306">
    <property type="component" value="Unassembled WGS sequence"/>
</dbReference>
<keyword evidence="2" id="KW-0812">Transmembrane</keyword>
<feature type="transmembrane region" description="Helical" evidence="2">
    <location>
        <begin position="204"/>
        <end position="228"/>
    </location>
</feature>
<evidence type="ECO:0000313" key="4">
    <source>
        <dbReference type="EMBL" id="KAF9524232.1"/>
    </source>
</evidence>
<comment type="caution">
    <text evidence="4">The sequence shown here is derived from an EMBL/GenBank/DDBJ whole genome shotgun (WGS) entry which is preliminary data.</text>
</comment>
<dbReference type="PANTHER" id="PTHR40465">
    <property type="entry name" value="CHROMOSOME 1, WHOLE GENOME SHOTGUN SEQUENCE"/>
    <property type="match status" value="1"/>
</dbReference>
<keyword evidence="5" id="KW-1185">Reference proteome</keyword>
<keyword evidence="2" id="KW-1133">Transmembrane helix</keyword>
<evidence type="ECO:0000256" key="1">
    <source>
        <dbReference type="SAM" id="MobiDB-lite"/>
    </source>
</evidence>